<reference evidence="3" key="1">
    <citation type="submission" date="2016-05" db="EMBL/GenBank/DDBJ databases">
        <title>Comparative genomics of biotechnologically important yeasts.</title>
        <authorList>
            <consortium name="DOE Joint Genome Institute"/>
            <person name="Riley R."/>
            <person name="Haridas S."/>
            <person name="Wolfe K.H."/>
            <person name="Lopes M.R."/>
            <person name="Hittinger C.T."/>
            <person name="Goker M."/>
            <person name="Salamov A."/>
            <person name="Wisecaver J."/>
            <person name="Long T.M."/>
            <person name="Aerts A.L."/>
            <person name="Barry K."/>
            <person name="Choi C."/>
            <person name="Clum A."/>
            <person name="Coughlan A.Y."/>
            <person name="Deshpande S."/>
            <person name="Douglass A.P."/>
            <person name="Hanson S.J."/>
            <person name="Klenk H.-P."/>
            <person name="Labutti K."/>
            <person name="Lapidus A."/>
            <person name="Lindquist E."/>
            <person name="Lipzen A."/>
            <person name="Meier-Kolthoff J.P."/>
            <person name="Ohm R.A."/>
            <person name="Otillar R.P."/>
            <person name="Pangilinan J."/>
            <person name="Peng Y."/>
            <person name="Rokas A."/>
            <person name="Rosa C.A."/>
            <person name="Scheuner C."/>
            <person name="Sibirny A.A."/>
            <person name="Slot J.C."/>
            <person name="Stielow J.B."/>
            <person name="Sun H."/>
            <person name="Kurtzman C.P."/>
            <person name="Blackwell M."/>
            <person name="Grigoriev I.V."/>
            <person name="Jeffries T.W."/>
        </authorList>
    </citation>
    <scope>NUCLEOTIDE SEQUENCE [LARGE SCALE GENOMIC DNA]</scope>
    <source>
        <strain evidence="3">NRRL Y-17324</strain>
    </source>
</reference>
<protein>
    <recommendedName>
        <fullName evidence="4">CSN8/PSMD8/EIF3K domain-containing protein</fullName>
    </recommendedName>
</protein>
<evidence type="ECO:0000256" key="1">
    <source>
        <dbReference type="SAM" id="MobiDB-lite"/>
    </source>
</evidence>
<dbReference type="OrthoDB" id="2100128at2759"/>
<sequence>MERGGTWSPRGRESHRDRSSNSNEKTSTRPPIGLFTENSDELSEKRRARFSNMEGNRSNTYGYVSRGEDSRLQKSAKEREDFFNQILQQFIKYCDSTSVSSLALSLPMLVKDTDVQELSSNGDSGKETADVDSILRSLRKLREALLHLPANAFTKKVYLFSIRVSTMVGHYHTYLPSIMFLLDLELLDRDEIIEISTLLIIHLSHFNNDNTNALAYYFKYTPGVEVLLMLKCWIHKDYYNWIRFYNKESDTSRFRLMQYGLSEMVRTMIQRIGSSFYNYDLQDLEASLPNGLDWQSLVREYDVKWKHEATNIVIRERRR</sequence>
<name>A0A1E4SE95_9ASCO</name>
<accession>A0A1E4SE95</accession>
<dbReference type="PANTHER" id="PTHR39398:SF1">
    <property type="entry name" value="CSN8_PSMD8_EIF3K DOMAIN-CONTAINING PROTEIN"/>
    <property type="match status" value="1"/>
</dbReference>
<evidence type="ECO:0000313" key="2">
    <source>
        <dbReference type="EMBL" id="ODV77808.1"/>
    </source>
</evidence>
<gene>
    <name evidence="2" type="ORF">CANTADRAFT_54033</name>
</gene>
<dbReference type="Proteomes" id="UP000094285">
    <property type="component" value="Unassembled WGS sequence"/>
</dbReference>
<dbReference type="STRING" id="984487.A0A1E4SE95"/>
<feature type="compositionally biased region" description="Polar residues" evidence="1">
    <location>
        <begin position="53"/>
        <end position="62"/>
    </location>
</feature>
<dbReference type="AlphaFoldDB" id="A0A1E4SE95"/>
<feature type="region of interest" description="Disordered" evidence="1">
    <location>
        <begin position="1"/>
        <end position="68"/>
    </location>
</feature>
<feature type="compositionally biased region" description="Basic and acidic residues" evidence="1">
    <location>
        <begin position="10"/>
        <end position="19"/>
    </location>
</feature>
<proteinExistence type="predicted"/>
<evidence type="ECO:0000313" key="3">
    <source>
        <dbReference type="Proteomes" id="UP000094285"/>
    </source>
</evidence>
<keyword evidence="3" id="KW-1185">Reference proteome</keyword>
<dbReference type="RefSeq" id="XP_020062930.1">
    <property type="nucleotide sequence ID" value="XM_020210277.1"/>
</dbReference>
<dbReference type="PANTHER" id="PTHR39398">
    <property type="entry name" value="YALI0F14311P"/>
    <property type="match status" value="1"/>
</dbReference>
<feature type="compositionally biased region" description="Polar residues" evidence="1">
    <location>
        <begin position="20"/>
        <end position="29"/>
    </location>
</feature>
<evidence type="ECO:0008006" key="4">
    <source>
        <dbReference type="Google" id="ProtNLM"/>
    </source>
</evidence>
<dbReference type="EMBL" id="KV453914">
    <property type="protein sequence ID" value="ODV77808.1"/>
    <property type="molecule type" value="Genomic_DNA"/>
</dbReference>
<organism evidence="2 3">
    <name type="scientific">Suhomyces tanzawaensis NRRL Y-17324</name>
    <dbReference type="NCBI Taxonomy" id="984487"/>
    <lineage>
        <taxon>Eukaryota</taxon>
        <taxon>Fungi</taxon>
        <taxon>Dikarya</taxon>
        <taxon>Ascomycota</taxon>
        <taxon>Saccharomycotina</taxon>
        <taxon>Pichiomycetes</taxon>
        <taxon>Debaryomycetaceae</taxon>
        <taxon>Suhomyces</taxon>
    </lineage>
</organism>
<dbReference type="GeneID" id="30984413"/>